<dbReference type="InterPro" id="IPR020846">
    <property type="entry name" value="MFS_dom"/>
</dbReference>
<keyword evidence="5 6" id="KW-0472">Membrane</keyword>
<evidence type="ECO:0000256" key="2">
    <source>
        <dbReference type="ARBA" id="ARBA00022448"/>
    </source>
</evidence>
<sequence length="130" mass="14243">MVCELYGTSYLLPAAQCDFDMTTQEKGLLGSIALIGVICSSQLWGYLADRFGRKNILVLTLAMDALCGIVSSLAPDYYSFLVVRFFCGFFICGASAVVYVYIGEFHGEDRRAKFIILLSVVVSLSSIVQP</sequence>
<dbReference type="Proteomes" id="UP001159363">
    <property type="component" value="Chromosome 7"/>
</dbReference>
<evidence type="ECO:0000256" key="1">
    <source>
        <dbReference type="ARBA" id="ARBA00004141"/>
    </source>
</evidence>
<dbReference type="Gene3D" id="1.20.1250.20">
    <property type="entry name" value="MFS general substrate transporter like domains"/>
    <property type="match status" value="1"/>
</dbReference>
<comment type="caution">
    <text evidence="8">The sequence shown here is derived from an EMBL/GenBank/DDBJ whole genome shotgun (WGS) entry which is preliminary data.</text>
</comment>
<keyword evidence="2" id="KW-0813">Transport</keyword>
<evidence type="ECO:0000256" key="6">
    <source>
        <dbReference type="SAM" id="Phobius"/>
    </source>
</evidence>
<organism evidence="8 9">
    <name type="scientific">Dryococelus australis</name>
    <dbReference type="NCBI Taxonomy" id="614101"/>
    <lineage>
        <taxon>Eukaryota</taxon>
        <taxon>Metazoa</taxon>
        <taxon>Ecdysozoa</taxon>
        <taxon>Arthropoda</taxon>
        <taxon>Hexapoda</taxon>
        <taxon>Insecta</taxon>
        <taxon>Pterygota</taxon>
        <taxon>Neoptera</taxon>
        <taxon>Polyneoptera</taxon>
        <taxon>Phasmatodea</taxon>
        <taxon>Verophasmatodea</taxon>
        <taxon>Anareolatae</taxon>
        <taxon>Phasmatidae</taxon>
        <taxon>Eurycanthinae</taxon>
        <taxon>Dryococelus</taxon>
    </lineage>
</organism>
<dbReference type="InterPro" id="IPR011701">
    <property type="entry name" value="MFS"/>
</dbReference>
<keyword evidence="9" id="KW-1185">Reference proteome</keyword>
<evidence type="ECO:0000313" key="9">
    <source>
        <dbReference type="Proteomes" id="UP001159363"/>
    </source>
</evidence>
<dbReference type="Pfam" id="PF07690">
    <property type="entry name" value="MFS_1"/>
    <property type="match status" value="1"/>
</dbReference>
<dbReference type="PANTHER" id="PTHR23511:SF35">
    <property type="entry name" value="MAJOR FACILITATOR SUPERFAMILY (MFS) PROFILE DOMAIN-CONTAINING PROTEIN"/>
    <property type="match status" value="1"/>
</dbReference>
<feature type="domain" description="Major facilitator superfamily (MFS) profile" evidence="7">
    <location>
        <begin position="1"/>
        <end position="130"/>
    </location>
</feature>
<proteinExistence type="predicted"/>
<dbReference type="EMBL" id="JARBHB010000008">
    <property type="protein sequence ID" value="KAJ8877214.1"/>
    <property type="molecule type" value="Genomic_DNA"/>
</dbReference>
<dbReference type="InterPro" id="IPR036259">
    <property type="entry name" value="MFS_trans_sf"/>
</dbReference>
<protein>
    <recommendedName>
        <fullName evidence="7">Major facilitator superfamily (MFS) profile domain-containing protein</fullName>
    </recommendedName>
</protein>
<accession>A0ABQ9GYY3</accession>
<comment type="subcellular location">
    <subcellularLocation>
        <location evidence="1">Membrane</location>
        <topology evidence="1">Multi-pass membrane protein</topology>
    </subcellularLocation>
</comment>
<keyword evidence="3 6" id="KW-0812">Transmembrane</keyword>
<dbReference type="PANTHER" id="PTHR23511">
    <property type="entry name" value="SYNAPTIC VESICLE GLYCOPROTEIN 2"/>
    <property type="match status" value="1"/>
</dbReference>
<dbReference type="PROSITE" id="PS50850">
    <property type="entry name" value="MFS"/>
    <property type="match status" value="1"/>
</dbReference>
<dbReference type="SUPFAM" id="SSF103473">
    <property type="entry name" value="MFS general substrate transporter"/>
    <property type="match status" value="1"/>
</dbReference>
<feature type="transmembrane region" description="Helical" evidence="6">
    <location>
        <begin position="55"/>
        <end position="74"/>
    </location>
</feature>
<evidence type="ECO:0000256" key="3">
    <source>
        <dbReference type="ARBA" id="ARBA00022692"/>
    </source>
</evidence>
<name>A0ABQ9GYY3_9NEOP</name>
<feature type="transmembrane region" description="Helical" evidence="6">
    <location>
        <begin position="80"/>
        <end position="102"/>
    </location>
</feature>
<reference evidence="8 9" key="1">
    <citation type="submission" date="2023-02" db="EMBL/GenBank/DDBJ databases">
        <title>LHISI_Scaffold_Assembly.</title>
        <authorList>
            <person name="Stuart O.P."/>
            <person name="Cleave R."/>
            <person name="Magrath M.J.L."/>
            <person name="Mikheyev A.S."/>
        </authorList>
    </citation>
    <scope>NUCLEOTIDE SEQUENCE [LARGE SCALE GENOMIC DNA]</scope>
    <source>
        <strain evidence="8">Daus_M_001</strain>
        <tissue evidence="8">Leg muscle</tissue>
    </source>
</reference>
<evidence type="ECO:0000256" key="5">
    <source>
        <dbReference type="ARBA" id="ARBA00023136"/>
    </source>
</evidence>
<feature type="non-terminal residue" evidence="8">
    <location>
        <position position="130"/>
    </location>
</feature>
<evidence type="ECO:0000259" key="7">
    <source>
        <dbReference type="PROSITE" id="PS50850"/>
    </source>
</evidence>
<gene>
    <name evidence="8" type="ORF">PR048_021668</name>
</gene>
<evidence type="ECO:0000256" key="4">
    <source>
        <dbReference type="ARBA" id="ARBA00022989"/>
    </source>
</evidence>
<evidence type="ECO:0000313" key="8">
    <source>
        <dbReference type="EMBL" id="KAJ8877214.1"/>
    </source>
</evidence>
<feature type="transmembrane region" description="Helical" evidence="6">
    <location>
        <begin position="28"/>
        <end position="48"/>
    </location>
</feature>
<keyword evidence="4 6" id="KW-1133">Transmembrane helix</keyword>